<dbReference type="AlphaFoldDB" id="A0A2U8H146"/>
<keyword evidence="3 6" id="KW-0812">Transmembrane</keyword>
<organism evidence="8 9">
    <name type="scientific">Parazoarcus communis</name>
    <dbReference type="NCBI Taxonomy" id="41977"/>
    <lineage>
        <taxon>Bacteria</taxon>
        <taxon>Pseudomonadati</taxon>
        <taxon>Pseudomonadota</taxon>
        <taxon>Betaproteobacteria</taxon>
        <taxon>Rhodocyclales</taxon>
        <taxon>Zoogloeaceae</taxon>
        <taxon>Parazoarcus</taxon>
    </lineage>
</organism>
<dbReference type="InterPro" id="IPR016174">
    <property type="entry name" value="Di-haem_cyt_TM"/>
</dbReference>
<dbReference type="Pfam" id="PF01292">
    <property type="entry name" value="Ni_hydr_CYTB"/>
    <property type="match status" value="1"/>
</dbReference>
<protein>
    <submittedName>
        <fullName evidence="8">Cytochrome B</fullName>
    </submittedName>
</protein>
<dbReference type="InterPro" id="IPR011577">
    <property type="entry name" value="Cyt_b561_bac/Ni-Hgenase"/>
</dbReference>
<feature type="transmembrane region" description="Helical" evidence="6">
    <location>
        <begin position="195"/>
        <end position="217"/>
    </location>
</feature>
<evidence type="ECO:0000256" key="3">
    <source>
        <dbReference type="ARBA" id="ARBA00022692"/>
    </source>
</evidence>
<feature type="transmembrane region" description="Helical" evidence="6">
    <location>
        <begin position="94"/>
        <end position="116"/>
    </location>
</feature>
<dbReference type="SUPFAM" id="SSF81342">
    <property type="entry name" value="Transmembrane di-heme cytochromes"/>
    <property type="match status" value="1"/>
</dbReference>
<accession>A0A2U8H146</accession>
<gene>
    <name evidence="8" type="ORF">CEW87_05800</name>
</gene>
<dbReference type="InterPro" id="IPR051542">
    <property type="entry name" value="Hydrogenase_cytochrome"/>
</dbReference>
<dbReference type="GO" id="GO:0009055">
    <property type="term" value="F:electron transfer activity"/>
    <property type="evidence" value="ECO:0007669"/>
    <property type="project" value="InterPro"/>
</dbReference>
<evidence type="ECO:0000256" key="1">
    <source>
        <dbReference type="ARBA" id="ARBA00004651"/>
    </source>
</evidence>
<dbReference type="GO" id="GO:0005886">
    <property type="term" value="C:plasma membrane"/>
    <property type="evidence" value="ECO:0007669"/>
    <property type="project" value="UniProtKB-SubCell"/>
</dbReference>
<proteinExistence type="predicted"/>
<evidence type="ECO:0000256" key="4">
    <source>
        <dbReference type="ARBA" id="ARBA00022989"/>
    </source>
</evidence>
<keyword evidence="5 6" id="KW-0472">Membrane</keyword>
<feature type="transmembrane region" description="Helical" evidence="6">
    <location>
        <begin position="46"/>
        <end position="66"/>
    </location>
</feature>
<evidence type="ECO:0000256" key="5">
    <source>
        <dbReference type="ARBA" id="ARBA00023136"/>
    </source>
</evidence>
<dbReference type="GO" id="GO:0020037">
    <property type="term" value="F:heme binding"/>
    <property type="evidence" value="ECO:0007669"/>
    <property type="project" value="TreeGrafter"/>
</dbReference>
<name>A0A2U8H146_9RHOO</name>
<dbReference type="GO" id="GO:0022904">
    <property type="term" value="P:respiratory electron transport chain"/>
    <property type="evidence" value="ECO:0007669"/>
    <property type="project" value="InterPro"/>
</dbReference>
<reference evidence="8 9" key="1">
    <citation type="submission" date="2017-06" db="EMBL/GenBank/DDBJ databases">
        <title>Azoarcus sp. TSNA42 complete genome sequence.</title>
        <authorList>
            <person name="Woo J.-H."/>
            <person name="Kim H.-S."/>
        </authorList>
    </citation>
    <scope>NUCLEOTIDE SEQUENCE [LARGE SCALE GENOMIC DNA]</scope>
    <source>
        <strain evidence="8 9">TSNA42</strain>
    </source>
</reference>
<evidence type="ECO:0000259" key="7">
    <source>
        <dbReference type="Pfam" id="PF01292"/>
    </source>
</evidence>
<evidence type="ECO:0000313" key="8">
    <source>
        <dbReference type="EMBL" id="AWI78916.1"/>
    </source>
</evidence>
<dbReference type="Gene3D" id="1.20.950.20">
    <property type="entry name" value="Transmembrane di-heme cytochromes, Chain C"/>
    <property type="match status" value="1"/>
</dbReference>
<dbReference type="PANTHER" id="PTHR30485">
    <property type="entry name" value="NI/FE-HYDROGENASE 1 B-TYPE CYTOCHROME SUBUNIT"/>
    <property type="match status" value="1"/>
</dbReference>
<dbReference type="Proteomes" id="UP000244902">
    <property type="component" value="Chromosome"/>
</dbReference>
<keyword evidence="2" id="KW-1003">Cell membrane</keyword>
<keyword evidence="4 6" id="KW-1133">Transmembrane helix</keyword>
<comment type="subcellular location">
    <subcellularLocation>
        <location evidence="1">Cell membrane</location>
        <topology evidence="1">Multi-pass membrane protein</topology>
    </subcellularLocation>
</comment>
<evidence type="ECO:0000256" key="2">
    <source>
        <dbReference type="ARBA" id="ARBA00022475"/>
    </source>
</evidence>
<dbReference type="PANTHER" id="PTHR30485:SF2">
    <property type="entry name" value="BLL0597 PROTEIN"/>
    <property type="match status" value="1"/>
</dbReference>
<feature type="transmembrane region" description="Helical" evidence="6">
    <location>
        <begin position="15"/>
        <end position="39"/>
    </location>
</feature>
<evidence type="ECO:0000313" key="9">
    <source>
        <dbReference type="Proteomes" id="UP000244902"/>
    </source>
</evidence>
<sequence length="231" mass="24618">MSKQVVRVWDLPTRVFHWALVVLTAGVFASGLIGGNLIVWHGRLGVAIAGLLAFRLVWGVLGSTYARFAHFVPGPGRIKAYLSGQWKEPGHNPLGALSVLGLLGIMIFQVVSGLVANDDIAFEGPLYAIVSKSTSDWMSSLHRQNIWIIGGLVTLHVLAILYYAHVKKDNLVKPMITGVKEFPEPAPRPAQGGGLVSFVVALSIAAATVWVATGGLVSPPPPPPPQSVPAW</sequence>
<evidence type="ECO:0000256" key="6">
    <source>
        <dbReference type="SAM" id="Phobius"/>
    </source>
</evidence>
<feature type="domain" description="Cytochrome b561 bacterial/Ni-hydrogenase" evidence="7">
    <location>
        <begin position="8"/>
        <end position="178"/>
    </location>
</feature>
<dbReference type="OrthoDB" id="196472at2"/>
<feature type="transmembrane region" description="Helical" evidence="6">
    <location>
        <begin position="146"/>
        <end position="165"/>
    </location>
</feature>
<dbReference type="EMBL" id="CP022188">
    <property type="protein sequence ID" value="AWI78916.1"/>
    <property type="molecule type" value="Genomic_DNA"/>
</dbReference>
<dbReference type="RefSeq" id="WP_108971844.1">
    <property type="nucleotide sequence ID" value="NZ_CP022188.1"/>
</dbReference>